<dbReference type="Proteomes" id="UP001183643">
    <property type="component" value="Unassembled WGS sequence"/>
</dbReference>
<evidence type="ECO:0000313" key="4">
    <source>
        <dbReference type="Proteomes" id="UP001183643"/>
    </source>
</evidence>
<dbReference type="RefSeq" id="WP_310372142.1">
    <property type="nucleotide sequence ID" value="NZ_JAVDYB010000001.1"/>
</dbReference>
<evidence type="ECO:0000256" key="1">
    <source>
        <dbReference type="ARBA" id="ARBA00004328"/>
    </source>
</evidence>
<dbReference type="SUPFAM" id="SSF56563">
    <property type="entry name" value="Major capsid protein gp5"/>
    <property type="match status" value="1"/>
</dbReference>
<dbReference type="Pfam" id="PF05065">
    <property type="entry name" value="Phage_capsid"/>
    <property type="match status" value="1"/>
</dbReference>
<organism evidence="3 4">
    <name type="scientific">Catenuloplanes atrovinosus</name>
    <dbReference type="NCBI Taxonomy" id="137266"/>
    <lineage>
        <taxon>Bacteria</taxon>
        <taxon>Bacillati</taxon>
        <taxon>Actinomycetota</taxon>
        <taxon>Actinomycetes</taxon>
        <taxon>Micromonosporales</taxon>
        <taxon>Micromonosporaceae</taxon>
        <taxon>Catenuloplanes</taxon>
    </lineage>
</organism>
<dbReference type="EMBL" id="JAVDYB010000001">
    <property type="protein sequence ID" value="MDR7278929.1"/>
    <property type="molecule type" value="Genomic_DNA"/>
</dbReference>
<dbReference type="NCBIfam" id="TIGR01554">
    <property type="entry name" value="major_cap_HK97"/>
    <property type="match status" value="1"/>
</dbReference>
<accession>A0AAE3YS78</accession>
<dbReference type="Gene3D" id="3.30.2320.10">
    <property type="entry name" value="hypothetical protein PF0899 domain"/>
    <property type="match status" value="1"/>
</dbReference>
<comment type="subcellular location">
    <subcellularLocation>
        <location evidence="1">Virion</location>
    </subcellularLocation>
</comment>
<reference evidence="3" key="1">
    <citation type="submission" date="2023-07" db="EMBL/GenBank/DDBJ databases">
        <title>Sequencing the genomes of 1000 actinobacteria strains.</title>
        <authorList>
            <person name="Klenk H.-P."/>
        </authorList>
    </citation>
    <scope>NUCLEOTIDE SEQUENCE</scope>
    <source>
        <strain evidence="3">DSM 44707</strain>
    </source>
</reference>
<evidence type="ECO:0000313" key="3">
    <source>
        <dbReference type="EMBL" id="MDR7278929.1"/>
    </source>
</evidence>
<name>A0AAE3YS78_9ACTN</name>
<proteinExistence type="predicted"/>
<feature type="domain" description="Phage capsid-like C-terminal" evidence="2">
    <location>
        <begin position="133"/>
        <end position="411"/>
    </location>
</feature>
<dbReference type="AlphaFoldDB" id="A0AAE3YS78"/>
<sequence>MPTLQDLREQRANIWSQMTEIMDRTGNAPSGEDAAAYDRAEKELDQIGAQIERGERHEAQARSLNRVDRTGVVPAGGDESEDGEGDVERYTNVFRAFLRDGLDEMPREDRQFMRSRFVANPKNAAGVGTGSAGGYAVPPAFRDIFIETMKMYGPMLNEAEIIETATGANLPWPTNDDTGNVGALLAENTQVTEQDVTLGTASLDAYMYTSKLVRVSLQLLQDRPDFDTWLARKLGERIGRILNAHFTTGTGTSQPDGIVTSATVGVTGTGSFATTGGIAGDNLIDLVEALDPAYGASNNLKFMGNQSVRKAVRKLKDGQGRYMWEISLQNGVPDSLLGYPFLVNNDMAALAASSKSLLFGDIREAYVARIVRELTTMRLAERYADYLQVGFLAFERADGTMQNANAVRVFQTTATA</sequence>
<protein>
    <submittedName>
        <fullName evidence="3">HK97 family phage major capsid protein</fullName>
    </submittedName>
</protein>
<keyword evidence="4" id="KW-1185">Reference proteome</keyword>
<dbReference type="InterPro" id="IPR054612">
    <property type="entry name" value="Phage_capsid-like_C"/>
</dbReference>
<comment type="caution">
    <text evidence="3">The sequence shown here is derived from an EMBL/GenBank/DDBJ whole genome shotgun (WGS) entry which is preliminary data.</text>
</comment>
<gene>
    <name evidence="3" type="ORF">J2S41_005707</name>
</gene>
<evidence type="ECO:0000259" key="2">
    <source>
        <dbReference type="Pfam" id="PF05065"/>
    </source>
</evidence>
<dbReference type="Gene3D" id="3.30.2400.10">
    <property type="entry name" value="Major capsid protein gp5"/>
    <property type="match status" value="1"/>
</dbReference>
<dbReference type="InterPro" id="IPR024455">
    <property type="entry name" value="Phage_capsid"/>
</dbReference>